<reference evidence="2 3" key="1">
    <citation type="submission" date="2018-04" db="EMBL/GenBank/DDBJ databases">
        <title>Genomic Encyclopedia of Archaeal and Bacterial Type Strains, Phase II (KMG-II): from individual species to whole genera.</title>
        <authorList>
            <person name="Goeker M."/>
        </authorList>
    </citation>
    <scope>NUCLEOTIDE SEQUENCE [LARGE SCALE GENOMIC DNA]</scope>
    <source>
        <strain evidence="2 3">DSM 29955</strain>
    </source>
</reference>
<keyword evidence="3" id="KW-1185">Reference proteome</keyword>
<dbReference type="EMBL" id="QBUD01000014">
    <property type="protein sequence ID" value="PUB11325.1"/>
    <property type="molecule type" value="Genomic_DNA"/>
</dbReference>
<gene>
    <name evidence="2" type="ORF">C8N45_114100</name>
</gene>
<dbReference type="Proteomes" id="UP000244523">
    <property type="component" value="Unassembled WGS sequence"/>
</dbReference>
<dbReference type="AlphaFoldDB" id="A0A2T6K976"/>
<evidence type="ECO:0000256" key="1">
    <source>
        <dbReference type="SAM" id="SignalP"/>
    </source>
</evidence>
<feature type="signal peptide" evidence="1">
    <location>
        <begin position="1"/>
        <end position="28"/>
    </location>
</feature>
<protein>
    <submittedName>
        <fullName evidence="2">Uncharacterized protein</fullName>
    </submittedName>
</protein>
<organism evidence="2 3">
    <name type="scientific">Yoonia sediminilitoris</name>
    <dbReference type="NCBI Taxonomy" id="1286148"/>
    <lineage>
        <taxon>Bacteria</taxon>
        <taxon>Pseudomonadati</taxon>
        <taxon>Pseudomonadota</taxon>
        <taxon>Alphaproteobacteria</taxon>
        <taxon>Rhodobacterales</taxon>
        <taxon>Paracoccaceae</taxon>
        <taxon>Yoonia</taxon>
    </lineage>
</organism>
<evidence type="ECO:0000313" key="2">
    <source>
        <dbReference type="EMBL" id="PUB11325.1"/>
    </source>
</evidence>
<sequence>MTTHPTRRQIVRLICFVVAFIKPTATLAQPSMSYFDVEVDRDHSLRTCMNAAEDGNYIGKDGNFHVFVYDGQFFRIDIRARAMGCFSFRPTGRRN</sequence>
<feature type="chain" id="PRO_5015638646" evidence="1">
    <location>
        <begin position="29"/>
        <end position="95"/>
    </location>
</feature>
<name>A0A2T6K976_9RHOB</name>
<comment type="caution">
    <text evidence="2">The sequence shown here is derived from an EMBL/GenBank/DDBJ whole genome shotgun (WGS) entry which is preliminary data.</text>
</comment>
<accession>A0A2T6K976</accession>
<keyword evidence="1" id="KW-0732">Signal</keyword>
<proteinExistence type="predicted"/>
<evidence type="ECO:0000313" key="3">
    <source>
        <dbReference type="Proteomes" id="UP000244523"/>
    </source>
</evidence>